<comment type="similarity">
    <text evidence="2">Belongs to the peptidase S49 family.</text>
</comment>
<keyword evidence="5 11" id="KW-0812">Transmembrane</keyword>
<dbReference type="InterPro" id="IPR002142">
    <property type="entry name" value="Peptidase_S49"/>
</dbReference>
<dbReference type="Pfam" id="PF08496">
    <property type="entry name" value="Peptidase_S49_N"/>
    <property type="match status" value="1"/>
</dbReference>
<evidence type="ECO:0000256" key="5">
    <source>
        <dbReference type="ARBA" id="ARBA00022692"/>
    </source>
</evidence>
<dbReference type="AlphaFoldDB" id="A0AA42CTD3"/>
<reference evidence="14" key="1">
    <citation type="submission" date="2022-11" db="EMBL/GenBank/DDBJ databases">
        <title>Larsenimonas rhizosphaerae sp. nov., isolated from a tidal mudflat.</title>
        <authorList>
            <person name="Lee S.D."/>
            <person name="Kim I.S."/>
        </authorList>
    </citation>
    <scope>NUCLEOTIDE SEQUENCE</scope>
    <source>
        <strain evidence="14">GH2-1</strain>
    </source>
</reference>
<comment type="caution">
    <text evidence="14">The sequence shown here is derived from an EMBL/GenBank/DDBJ whole genome shotgun (WGS) entry which is preliminary data.</text>
</comment>
<evidence type="ECO:0000313" key="15">
    <source>
        <dbReference type="Proteomes" id="UP001165678"/>
    </source>
</evidence>
<dbReference type="Gene3D" id="3.90.226.10">
    <property type="entry name" value="2-enoyl-CoA Hydratase, Chain A, domain 1"/>
    <property type="match status" value="1"/>
</dbReference>
<evidence type="ECO:0000313" key="14">
    <source>
        <dbReference type="EMBL" id="MCX2523522.1"/>
    </source>
</evidence>
<feature type="region of interest" description="Disordered" evidence="10">
    <location>
        <begin position="74"/>
        <end position="97"/>
    </location>
</feature>
<evidence type="ECO:0000259" key="13">
    <source>
        <dbReference type="Pfam" id="PF08496"/>
    </source>
</evidence>
<accession>A0AA42CTD3</accession>
<comment type="subcellular location">
    <subcellularLocation>
        <location evidence="1">Cell membrane</location>
    </subcellularLocation>
</comment>
<evidence type="ECO:0000256" key="9">
    <source>
        <dbReference type="ARBA" id="ARBA00023136"/>
    </source>
</evidence>
<keyword evidence="8 11" id="KW-1133">Transmembrane helix</keyword>
<dbReference type="CDD" id="cd07023">
    <property type="entry name" value="S49_Sppa_N_C"/>
    <property type="match status" value="1"/>
</dbReference>
<dbReference type="InterPro" id="IPR013703">
    <property type="entry name" value="Peptidase_S49_N_proteobac"/>
</dbReference>
<gene>
    <name evidence="14" type="primary">sohB</name>
    <name evidence="14" type="ORF">OQ287_04650</name>
</gene>
<dbReference type="Proteomes" id="UP001165678">
    <property type="component" value="Unassembled WGS sequence"/>
</dbReference>
<keyword evidence="7" id="KW-0720">Serine protease</keyword>
<dbReference type="Gene3D" id="6.20.330.10">
    <property type="match status" value="1"/>
</dbReference>
<name>A0AA42CTD3_9GAMM</name>
<evidence type="ECO:0000256" key="1">
    <source>
        <dbReference type="ARBA" id="ARBA00004236"/>
    </source>
</evidence>
<dbReference type="SUPFAM" id="SSF52096">
    <property type="entry name" value="ClpP/crotonase"/>
    <property type="match status" value="1"/>
</dbReference>
<dbReference type="GO" id="GO:0005886">
    <property type="term" value="C:plasma membrane"/>
    <property type="evidence" value="ECO:0007669"/>
    <property type="project" value="UniProtKB-SubCell"/>
</dbReference>
<dbReference type="PANTHER" id="PTHR42987:SF4">
    <property type="entry name" value="PROTEASE SOHB-RELATED"/>
    <property type="match status" value="1"/>
</dbReference>
<protein>
    <submittedName>
        <fullName evidence="14">Protease SohB</fullName>
        <ecNumber evidence="14">3.4.21.-</ecNumber>
    </submittedName>
</protein>
<dbReference type="Pfam" id="PF01343">
    <property type="entry name" value="Peptidase_S49"/>
    <property type="match status" value="1"/>
</dbReference>
<dbReference type="GO" id="GO:0004252">
    <property type="term" value="F:serine-type endopeptidase activity"/>
    <property type="evidence" value="ECO:0007669"/>
    <property type="project" value="InterPro"/>
</dbReference>
<evidence type="ECO:0000256" key="10">
    <source>
        <dbReference type="SAM" id="MobiDB-lite"/>
    </source>
</evidence>
<organism evidence="14 15">
    <name type="scientific">Larsenimonas rhizosphaerae</name>
    <dbReference type="NCBI Taxonomy" id="2944682"/>
    <lineage>
        <taxon>Bacteria</taxon>
        <taxon>Pseudomonadati</taxon>
        <taxon>Pseudomonadota</taxon>
        <taxon>Gammaproteobacteria</taxon>
        <taxon>Oceanospirillales</taxon>
        <taxon>Halomonadaceae</taxon>
        <taxon>Larsenimonas</taxon>
    </lineage>
</organism>
<evidence type="ECO:0000256" key="4">
    <source>
        <dbReference type="ARBA" id="ARBA00022670"/>
    </source>
</evidence>
<keyword evidence="3" id="KW-1003">Cell membrane</keyword>
<dbReference type="GO" id="GO:0006508">
    <property type="term" value="P:proteolysis"/>
    <property type="evidence" value="ECO:0007669"/>
    <property type="project" value="UniProtKB-KW"/>
</dbReference>
<dbReference type="PANTHER" id="PTHR42987">
    <property type="entry name" value="PEPTIDASE S49"/>
    <property type="match status" value="1"/>
</dbReference>
<feature type="transmembrane region" description="Helical" evidence="11">
    <location>
        <begin position="6"/>
        <end position="29"/>
    </location>
</feature>
<sequence length="351" mass="39068">MNWLSEFGLFVAEALTIVAAIGAVIALVVRARGQAAPSRQSMKIRDRQEYYRQYREQLEDARLEKGARAAVRKAREKTRAQTLKKSRKAARKSGSEPTGPTLWVLDFHGDIRASRESAFSQEITALLPLLTPDDEVLVRLESGGGLVHSYGLASAQMDRLKASGARLTVSVDKVAASGGYMMACCADHLMAAPFAVIGSIGVVAQIPNFHRLLKKNDVDVEVLTAGRHKRTLTLLGENTEEGREKFLEDLSKTHELFKTHVAARRPRLDMDQVAEGDVWYGTQAVKLGLVDEVLTSDDYLQRRAEEARILEVQLVTRKSALARLGKSASILVDKGMDRRVQQDMEQRWNRM</sequence>
<proteinExistence type="inferred from homology"/>
<dbReference type="InterPro" id="IPR029045">
    <property type="entry name" value="ClpP/crotonase-like_dom_sf"/>
</dbReference>
<dbReference type="NCBIfam" id="NF008745">
    <property type="entry name" value="PRK11778.1"/>
    <property type="match status" value="1"/>
</dbReference>
<evidence type="ECO:0000256" key="3">
    <source>
        <dbReference type="ARBA" id="ARBA00022475"/>
    </source>
</evidence>
<feature type="compositionally biased region" description="Basic residues" evidence="10">
    <location>
        <begin position="74"/>
        <end position="91"/>
    </location>
</feature>
<evidence type="ECO:0000256" key="7">
    <source>
        <dbReference type="ARBA" id="ARBA00022825"/>
    </source>
</evidence>
<dbReference type="RefSeq" id="WP_250937116.1">
    <property type="nucleotide sequence ID" value="NZ_JAMLJK010000001.1"/>
</dbReference>
<evidence type="ECO:0000256" key="2">
    <source>
        <dbReference type="ARBA" id="ARBA00008683"/>
    </source>
</evidence>
<dbReference type="InterPro" id="IPR047272">
    <property type="entry name" value="S49_SppA_C"/>
</dbReference>
<evidence type="ECO:0000256" key="8">
    <source>
        <dbReference type="ARBA" id="ARBA00022989"/>
    </source>
</evidence>
<evidence type="ECO:0000256" key="11">
    <source>
        <dbReference type="SAM" id="Phobius"/>
    </source>
</evidence>
<keyword evidence="9 11" id="KW-0472">Membrane</keyword>
<dbReference type="EMBL" id="JAPIVE010000001">
    <property type="protein sequence ID" value="MCX2523522.1"/>
    <property type="molecule type" value="Genomic_DNA"/>
</dbReference>
<evidence type="ECO:0000259" key="12">
    <source>
        <dbReference type="Pfam" id="PF01343"/>
    </source>
</evidence>
<feature type="domain" description="Peptidase S49" evidence="12">
    <location>
        <begin position="161"/>
        <end position="308"/>
    </location>
</feature>
<dbReference type="EC" id="3.4.21.-" evidence="14"/>
<feature type="domain" description="Peptidase S49 N-terminal proteobacteria" evidence="13">
    <location>
        <begin position="3"/>
        <end position="157"/>
    </location>
</feature>
<keyword evidence="15" id="KW-1185">Reference proteome</keyword>
<evidence type="ECO:0000256" key="6">
    <source>
        <dbReference type="ARBA" id="ARBA00022801"/>
    </source>
</evidence>
<keyword evidence="4 14" id="KW-0645">Protease</keyword>
<keyword evidence="6 14" id="KW-0378">Hydrolase</keyword>